<dbReference type="Proteomes" id="UP000004946">
    <property type="component" value="Chromosome"/>
</dbReference>
<keyword evidence="3" id="KW-1185">Reference proteome</keyword>
<keyword evidence="1" id="KW-0472">Membrane</keyword>
<feature type="transmembrane region" description="Helical" evidence="1">
    <location>
        <begin position="23"/>
        <end position="44"/>
    </location>
</feature>
<proteinExistence type="predicted"/>
<organism evidence="2 3">
    <name type="scientific">Parascardovia denticolens DSM 10105 = JCM 12538</name>
    <dbReference type="NCBI Taxonomy" id="864564"/>
    <lineage>
        <taxon>Bacteria</taxon>
        <taxon>Bacillati</taxon>
        <taxon>Actinomycetota</taxon>
        <taxon>Actinomycetes</taxon>
        <taxon>Bifidobacteriales</taxon>
        <taxon>Bifidobacteriaceae</taxon>
        <taxon>Parascardovia</taxon>
    </lineage>
</organism>
<evidence type="ECO:0000313" key="2">
    <source>
        <dbReference type="EMBL" id="EFT82825.1"/>
    </source>
</evidence>
<sequence>MTSGTASIITGLTILERSTLQTVGTSVFVLSGLSLIGFLIHAYFGMVN</sequence>
<keyword evidence="1" id="KW-0812">Transmembrane</keyword>
<keyword evidence="1" id="KW-1133">Transmembrane helix</keyword>
<dbReference type="EMBL" id="AEON01000002">
    <property type="protein sequence ID" value="EFT82825.1"/>
    <property type="molecule type" value="Genomic_DNA"/>
</dbReference>
<evidence type="ECO:0000256" key="1">
    <source>
        <dbReference type="SAM" id="Phobius"/>
    </source>
</evidence>
<evidence type="ECO:0000313" key="3">
    <source>
        <dbReference type="Proteomes" id="UP000004946"/>
    </source>
</evidence>
<name>E6K237_PARDN</name>
<dbReference type="AlphaFoldDB" id="E6K237"/>
<protein>
    <submittedName>
        <fullName evidence="2">Uncharacterized protein</fullName>
    </submittedName>
</protein>
<gene>
    <name evidence="2" type="ORF">HMPREF0620_1510</name>
</gene>
<accession>E6K237</accession>
<reference evidence="2 3" key="1">
    <citation type="submission" date="2010-12" db="EMBL/GenBank/DDBJ databases">
        <authorList>
            <person name="Muzny D."/>
            <person name="Qin X."/>
            <person name="Buhay C."/>
            <person name="Dugan-Rocha S."/>
            <person name="Ding Y."/>
            <person name="Chen G."/>
            <person name="Hawes A."/>
            <person name="Holder M."/>
            <person name="Jhangiani S."/>
            <person name="Johnson A."/>
            <person name="Khan Z."/>
            <person name="Li Z."/>
            <person name="Liu W."/>
            <person name="Liu X."/>
            <person name="Perez L."/>
            <person name="Shen H."/>
            <person name="Wang Q."/>
            <person name="Watt J."/>
            <person name="Xi L."/>
            <person name="Xin Y."/>
            <person name="Zhou J."/>
            <person name="Deng J."/>
            <person name="Jiang H."/>
            <person name="Liu Y."/>
            <person name="Qu J."/>
            <person name="Song X.-Z."/>
            <person name="Zhang L."/>
            <person name="Villasana D."/>
            <person name="Johnson A."/>
            <person name="Liu J."/>
            <person name="Liyanage D."/>
            <person name="Lorensuhewa L."/>
            <person name="Robinson T."/>
            <person name="Song A."/>
            <person name="Song B.-B."/>
            <person name="Dinh H."/>
            <person name="Thornton R."/>
            <person name="Coyle M."/>
            <person name="Francisco L."/>
            <person name="Jackson L."/>
            <person name="Javaid M."/>
            <person name="Korchina V."/>
            <person name="Kovar C."/>
            <person name="Mata R."/>
            <person name="Mathew T."/>
            <person name="Ngo R."/>
            <person name="Nguyen L."/>
            <person name="Nguyen N."/>
            <person name="Okwuonu G."/>
            <person name="Ongeri F."/>
            <person name="Pham C."/>
            <person name="Simmons D."/>
            <person name="Wilczek-Boney K."/>
            <person name="Hale W."/>
            <person name="Jakkamsetti A."/>
            <person name="Pham P."/>
            <person name="Ruth R."/>
            <person name="San Lucas F."/>
            <person name="Warren J."/>
            <person name="Zhang J."/>
            <person name="Zhao Z."/>
            <person name="Zhou C."/>
            <person name="Zhu D."/>
            <person name="Lee S."/>
            <person name="Bess C."/>
            <person name="Blankenburg K."/>
            <person name="Forbes L."/>
            <person name="Fu Q."/>
            <person name="Gubbala S."/>
            <person name="Hirani K."/>
            <person name="Jayaseelan J.C."/>
            <person name="Lara F."/>
            <person name="Munidasa M."/>
            <person name="Palculict T."/>
            <person name="Patil S."/>
            <person name="Pu L.-L."/>
            <person name="Saada N."/>
            <person name="Tang L."/>
            <person name="Weissenberger G."/>
            <person name="Zhu Y."/>
            <person name="Hemphill L."/>
            <person name="Shang Y."/>
            <person name="Youmans B."/>
            <person name="Ayvaz T."/>
            <person name="Ross M."/>
            <person name="Santibanez J."/>
            <person name="Aqrawi P."/>
            <person name="Gross S."/>
            <person name="Joshi V."/>
            <person name="Fowler G."/>
            <person name="Nazareth L."/>
            <person name="Reid J."/>
            <person name="Worley K."/>
            <person name="Petrosino J."/>
            <person name="Highlander S."/>
            <person name="Gibbs R."/>
        </authorList>
    </citation>
    <scope>NUCLEOTIDE SEQUENCE [LARGE SCALE GENOMIC DNA]</scope>
    <source>
        <strain evidence="2 3">DSM 10105</strain>
    </source>
</reference>
<dbReference type="HOGENOM" id="CLU_3155856_0_0_11"/>
<comment type="caution">
    <text evidence="2">The sequence shown here is derived from an EMBL/GenBank/DDBJ whole genome shotgun (WGS) entry which is preliminary data.</text>
</comment>